<keyword evidence="3" id="KW-0378">Hydrolase</keyword>
<dbReference type="PANTHER" id="PTHR11757:SF19">
    <property type="entry name" value="PROLYL ENDOPEPTIDASE-LIKE"/>
    <property type="match status" value="1"/>
</dbReference>
<evidence type="ECO:0000256" key="4">
    <source>
        <dbReference type="ARBA" id="ARBA00022825"/>
    </source>
</evidence>
<accession>A0A5B2VFY9</accession>
<dbReference type="SUPFAM" id="SSF50993">
    <property type="entry name" value="Peptidase/esterase 'gauge' domain"/>
    <property type="match status" value="1"/>
</dbReference>
<organism evidence="7 8">
    <name type="scientific">Salinarimonas soli</name>
    <dbReference type="NCBI Taxonomy" id="1638099"/>
    <lineage>
        <taxon>Bacteria</taxon>
        <taxon>Pseudomonadati</taxon>
        <taxon>Pseudomonadota</taxon>
        <taxon>Alphaproteobacteria</taxon>
        <taxon>Hyphomicrobiales</taxon>
        <taxon>Salinarimonadaceae</taxon>
        <taxon>Salinarimonas</taxon>
    </lineage>
</organism>
<reference evidence="7 8" key="1">
    <citation type="submission" date="2019-09" db="EMBL/GenBank/DDBJ databases">
        <title>Salinarimonas rosea gen. nov., sp. nov., a new member of the a-2 subgroup of the Proteobacteria.</title>
        <authorList>
            <person name="Liu J."/>
        </authorList>
    </citation>
    <scope>NUCLEOTIDE SEQUENCE [LARGE SCALE GENOMIC DNA]</scope>
    <source>
        <strain evidence="7 8">BN140002</strain>
    </source>
</reference>
<dbReference type="Pfam" id="PF02897">
    <property type="entry name" value="Peptidase_S9_N"/>
    <property type="match status" value="1"/>
</dbReference>
<keyword evidence="4" id="KW-0720">Serine protease</keyword>
<proteinExistence type="inferred from homology"/>
<dbReference type="InterPro" id="IPR001375">
    <property type="entry name" value="Peptidase_S9_cat"/>
</dbReference>
<dbReference type="InterPro" id="IPR023302">
    <property type="entry name" value="Pept_S9A_N"/>
</dbReference>
<evidence type="ECO:0000256" key="1">
    <source>
        <dbReference type="ARBA" id="ARBA00005228"/>
    </source>
</evidence>
<evidence type="ECO:0000256" key="3">
    <source>
        <dbReference type="ARBA" id="ARBA00022801"/>
    </source>
</evidence>
<dbReference type="InterPro" id="IPR002470">
    <property type="entry name" value="Peptidase_S9A"/>
</dbReference>
<dbReference type="PRINTS" id="PR00862">
    <property type="entry name" value="PROLIGOPTASE"/>
</dbReference>
<dbReference type="RefSeq" id="WP_149816912.1">
    <property type="nucleotide sequence ID" value="NZ_VUOA01000019.1"/>
</dbReference>
<dbReference type="InterPro" id="IPR029058">
    <property type="entry name" value="AB_hydrolase_fold"/>
</dbReference>
<gene>
    <name evidence="7" type="ORF">F0L46_09450</name>
</gene>
<dbReference type="Gene3D" id="2.130.10.120">
    <property type="entry name" value="Prolyl oligopeptidase, N-terminal domain"/>
    <property type="match status" value="1"/>
</dbReference>
<evidence type="ECO:0000256" key="2">
    <source>
        <dbReference type="ARBA" id="ARBA00022670"/>
    </source>
</evidence>
<dbReference type="Gene3D" id="3.40.50.1820">
    <property type="entry name" value="alpha/beta hydrolase"/>
    <property type="match status" value="1"/>
</dbReference>
<sequence length="708" mass="77567">MDAPSPLHAPLPQRRPHAFTLHGETVHDDFAWLKAENWREVLKNGDALPAEIRAHLEAENAYCAGVLASTEGLQRRLVAEMRARIKEDDSSVPRPDGPFLYFTRYREGGQHPLICRRPRDGGFGLAEIGSDQVMLDGDALAEGHDFFGFGDVANSPDHALLAWGSDVTGAEVYTIRVRDLATGAELPDVVTGAAGQIVWTADGSTFYYVELDDNHRPARVKRHRLGSDEAEDTVVYEEPEPGWFVSIEQTQSDAFVIIGVGDHETSEAWLLDRADPDAVPRCVAPREAGVKYDVEHHGEGLVILTNADAAEDFKLVTAPLADPARANWRDLVPHRPGILLLYHAVLARHIVRLEREDARPRIVVREIATGAEHAVAFDEESYSLSLDAGLEFDTTVVRFNYSSLARPSETYDYDLESRTRTLLKRQVVPSGHDPELYVSGRLLATAPDGETVPVSFVRRRDTPLDGSAPCLLYGYGSYGMSIPAGFRTNILSLVDRGFVYAIAHIRGGTEKGWRWYRDGKREKKPNTFSDFIACAEALIGMGATSAGRIVAHGGSAGGMLMGAVANQRPDLFAGIIADVPFVDVLNTMLDGDLPLTPPEWPEWGNPAEDEAAFRVILSYSPYDNVRPQRYPALLALGGLSDPRVTYWEPAKWVARLRATMTGGGPILLRTNMDAGHGGASGRFDRLEEVALSYAFALAAVGREARLGA</sequence>
<feature type="domain" description="Peptidase S9A N-terminal" evidence="6">
    <location>
        <begin position="14"/>
        <end position="425"/>
    </location>
</feature>
<keyword evidence="2" id="KW-0645">Protease</keyword>
<keyword evidence="8" id="KW-1185">Reference proteome</keyword>
<dbReference type="GO" id="GO:0006508">
    <property type="term" value="P:proteolysis"/>
    <property type="evidence" value="ECO:0007669"/>
    <property type="project" value="UniProtKB-KW"/>
</dbReference>
<comment type="similarity">
    <text evidence="1">Belongs to the peptidase S9A family.</text>
</comment>
<dbReference type="Pfam" id="PF00326">
    <property type="entry name" value="Peptidase_S9"/>
    <property type="match status" value="1"/>
</dbReference>
<dbReference type="GO" id="GO:0004252">
    <property type="term" value="F:serine-type endopeptidase activity"/>
    <property type="evidence" value="ECO:0007669"/>
    <property type="project" value="InterPro"/>
</dbReference>
<feature type="domain" description="Peptidase S9 prolyl oligopeptidase catalytic" evidence="5">
    <location>
        <begin position="486"/>
        <end position="701"/>
    </location>
</feature>
<dbReference type="SUPFAM" id="SSF53474">
    <property type="entry name" value="alpha/beta-Hydrolases"/>
    <property type="match status" value="1"/>
</dbReference>
<dbReference type="Proteomes" id="UP000323142">
    <property type="component" value="Unassembled WGS sequence"/>
</dbReference>
<name>A0A5B2VFY9_9HYPH</name>
<evidence type="ECO:0000259" key="5">
    <source>
        <dbReference type="Pfam" id="PF00326"/>
    </source>
</evidence>
<dbReference type="PANTHER" id="PTHR11757">
    <property type="entry name" value="PROTEASE FAMILY S9A OLIGOPEPTIDASE"/>
    <property type="match status" value="1"/>
</dbReference>
<evidence type="ECO:0000313" key="8">
    <source>
        <dbReference type="Proteomes" id="UP000323142"/>
    </source>
</evidence>
<dbReference type="OrthoDB" id="9801421at2"/>
<evidence type="ECO:0000259" key="6">
    <source>
        <dbReference type="Pfam" id="PF02897"/>
    </source>
</evidence>
<dbReference type="AlphaFoldDB" id="A0A5B2VFY9"/>
<protein>
    <submittedName>
        <fullName evidence="7">S9 family peptidase</fullName>
    </submittedName>
</protein>
<dbReference type="InterPro" id="IPR051543">
    <property type="entry name" value="Serine_Peptidase_S9A"/>
</dbReference>
<dbReference type="EMBL" id="VUOA01000019">
    <property type="protein sequence ID" value="KAA2237229.1"/>
    <property type="molecule type" value="Genomic_DNA"/>
</dbReference>
<reference evidence="7 8" key="2">
    <citation type="submission" date="2019-09" db="EMBL/GenBank/DDBJ databases">
        <authorList>
            <person name="Jin C."/>
        </authorList>
    </citation>
    <scope>NUCLEOTIDE SEQUENCE [LARGE SCALE GENOMIC DNA]</scope>
    <source>
        <strain evidence="7 8">BN140002</strain>
    </source>
</reference>
<comment type="caution">
    <text evidence="7">The sequence shown here is derived from an EMBL/GenBank/DDBJ whole genome shotgun (WGS) entry which is preliminary data.</text>
</comment>
<evidence type="ECO:0000313" key="7">
    <source>
        <dbReference type="EMBL" id="KAA2237229.1"/>
    </source>
</evidence>